<dbReference type="EMBL" id="QUMS01000001">
    <property type="protein sequence ID" value="REG10488.1"/>
    <property type="molecule type" value="Genomic_DNA"/>
</dbReference>
<dbReference type="PROSITE" id="PS00583">
    <property type="entry name" value="PFKB_KINASES_1"/>
    <property type="match status" value="1"/>
</dbReference>
<dbReference type="PANTHER" id="PTHR10584">
    <property type="entry name" value="SUGAR KINASE"/>
    <property type="match status" value="1"/>
</dbReference>
<proteinExistence type="predicted"/>
<feature type="domain" description="Carbohydrate kinase PfkB" evidence="3">
    <location>
        <begin position="34"/>
        <end position="292"/>
    </location>
</feature>
<dbReference type="Pfam" id="PF00294">
    <property type="entry name" value="PfkB"/>
    <property type="match status" value="1"/>
</dbReference>
<dbReference type="PANTHER" id="PTHR10584:SF166">
    <property type="entry name" value="RIBOKINASE"/>
    <property type="match status" value="1"/>
</dbReference>
<dbReference type="InterPro" id="IPR029056">
    <property type="entry name" value="Ribokinase-like"/>
</dbReference>
<dbReference type="RefSeq" id="WP_116223665.1">
    <property type="nucleotide sequence ID" value="NZ_AP018437.1"/>
</dbReference>
<evidence type="ECO:0000256" key="2">
    <source>
        <dbReference type="ARBA" id="ARBA00022777"/>
    </source>
</evidence>
<dbReference type="AlphaFoldDB" id="A0A347ZUE5"/>
<protein>
    <submittedName>
        <fullName evidence="4">Adenosine kinase</fullName>
    </submittedName>
</protein>
<dbReference type="Gene3D" id="3.40.1190.20">
    <property type="match status" value="1"/>
</dbReference>
<evidence type="ECO:0000259" key="3">
    <source>
        <dbReference type="Pfam" id="PF00294"/>
    </source>
</evidence>
<evidence type="ECO:0000313" key="4">
    <source>
        <dbReference type="EMBL" id="REG10488.1"/>
    </source>
</evidence>
<evidence type="ECO:0000256" key="1">
    <source>
        <dbReference type="ARBA" id="ARBA00022679"/>
    </source>
</evidence>
<dbReference type="Proteomes" id="UP000256388">
    <property type="component" value="Unassembled WGS sequence"/>
</dbReference>
<gene>
    <name evidence="4" type="ORF">DFR64_0346</name>
</gene>
<keyword evidence="1" id="KW-0808">Transferase</keyword>
<comment type="caution">
    <text evidence="4">The sequence shown here is derived from an EMBL/GenBank/DDBJ whole genome shotgun (WGS) entry which is preliminary data.</text>
</comment>
<reference evidence="4 5" key="1">
    <citation type="submission" date="2018-08" db="EMBL/GenBank/DDBJ databases">
        <title>Genomic Encyclopedia of Type Strains, Phase IV (KMG-IV): sequencing the most valuable type-strain genomes for metagenomic binning, comparative biology and taxonomic classification.</title>
        <authorList>
            <person name="Goeker M."/>
        </authorList>
    </citation>
    <scope>NUCLEOTIDE SEQUENCE [LARGE SCALE GENOMIC DNA]</scope>
    <source>
        <strain evidence="4 5">DSM 23923</strain>
    </source>
</reference>
<keyword evidence="2 4" id="KW-0418">Kinase</keyword>
<keyword evidence="5" id="KW-1185">Reference proteome</keyword>
<dbReference type="OrthoDB" id="9788681at2"/>
<dbReference type="InterPro" id="IPR011611">
    <property type="entry name" value="PfkB_dom"/>
</dbReference>
<evidence type="ECO:0000313" key="5">
    <source>
        <dbReference type="Proteomes" id="UP000256388"/>
    </source>
</evidence>
<accession>A0A347ZUE5</accession>
<dbReference type="InterPro" id="IPR002173">
    <property type="entry name" value="Carboh/pur_kinase_PfkB_CS"/>
</dbReference>
<name>A0A347ZUE5_9CHLR</name>
<organism evidence="4 5">
    <name type="scientific">Pelolinea submarina</name>
    <dbReference type="NCBI Taxonomy" id="913107"/>
    <lineage>
        <taxon>Bacteria</taxon>
        <taxon>Bacillati</taxon>
        <taxon>Chloroflexota</taxon>
        <taxon>Anaerolineae</taxon>
        <taxon>Anaerolineales</taxon>
        <taxon>Anaerolineaceae</taxon>
        <taxon>Pelolinea</taxon>
    </lineage>
</organism>
<dbReference type="SUPFAM" id="SSF53613">
    <property type="entry name" value="Ribokinase-like"/>
    <property type="match status" value="1"/>
</dbReference>
<dbReference type="GO" id="GO:0016301">
    <property type="term" value="F:kinase activity"/>
    <property type="evidence" value="ECO:0007669"/>
    <property type="project" value="UniProtKB-KW"/>
</dbReference>
<dbReference type="CDD" id="cd01942">
    <property type="entry name" value="ribokinase_group_A"/>
    <property type="match status" value="1"/>
</dbReference>
<sequence length="318" mass="35218">MSIICTGSIAYDYLMSFPGYFKDHIIPDKLDSISLSFLVDSMVRQRGGTAPNIAYNLALLGEKPKLMGTVGEDFDDYGAWLRNNGVDTSLVEVIDGVYTASFFANTDLSNNQIASFYTGAMAYAKDLSIKNLVKSDVDLVVISPNDPTAMAKYAQECEELNFPYLYDPGQQVVRNAPDDIRDGIIGAQSLFINEYEFELIQKHTGMSAEAIRNEVEFVVITCGECGSDIWVKDNHFKIPAVAPKKVADPTGVGDAFRGGFLRGQRLGLDWQTCGQMGALAATYCLENRGTQNHTYTHLEFVQRYRENFDDQGALDILI</sequence>